<protein>
    <submittedName>
        <fullName evidence="2">Rhodanese-related sulfurtransferase</fullName>
    </submittedName>
</protein>
<dbReference type="PANTHER" id="PTHR43031">
    <property type="entry name" value="FAD-DEPENDENT OXIDOREDUCTASE"/>
    <property type="match status" value="1"/>
</dbReference>
<name>A0A562VC54_9ACTN</name>
<dbReference type="AlphaFoldDB" id="A0A562VC54"/>
<dbReference type="PANTHER" id="PTHR43031:SF1">
    <property type="entry name" value="PYRIDINE NUCLEOTIDE-DISULPHIDE OXIDOREDUCTASE"/>
    <property type="match status" value="1"/>
</dbReference>
<dbReference type="EMBL" id="VLLL01000005">
    <property type="protein sequence ID" value="TWJ15459.1"/>
    <property type="molecule type" value="Genomic_DNA"/>
</dbReference>
<feature type="domain" description="Rhodanese" evidence="1">
    <location>
        <begin position="28"/>
        <end position="118"/>
    </location>
</feature>
<dbReference type="PROSITE" id="PS50206">
    <property type="entry name" value="RHODANESE_3"/>
    <property type="match status" value="1"/>
</dbReference>
<comment type="caution">
    <text evidence="2">The sequence shown here is derived from an EMBL/GenBank/DDBJ whole genome shotgun (WGS) entry which is preliminary data.</text>
</comment>
<dbReference type="InterPro" id="IPR001763">
    <property type="entry name" value="Rhodanese-like_dom"/>
</dbReference>
<proteinExistence type="predicted"/>
<dbReference type="RefSeq" id="WP_147134187.1">
    <property type="nucleotide sequence ID" value="NZ_BAABIJ010000001.1"/>
</dbReference>
<dbReference type="OrthoDB" id="9802991at2"/>
<accession>A0A562VC54</accession>
<dbReference type="SUPFAM" id="SSF52821">
    <property type="entry name" value="Rhodanese/Cell cycle control phosphatase"/>
    <property type="match status" value="1"/>
</dbReference>
<dbReference type="Proteomes" id="UP000321617">
    <property type="component" value="Unassembled WGS sequence"/>
</dbReference>
<dbReference type="SMART" id="SM00450">
    <property type="entry name" value="RHOD"/>
    <property type="match status" value="1"/>
</dbReference>
<dbReference type="Pfam" id="PF00581">
    <property type="entry name" value="Rhodanese"/>
    <property type="match status" value="1"/>
</dbReference>
<dbReference type="GO" id="GO:0016740">
    <property type="term" value="F:transferase activity"/>
    <property type="evidence" value="ECO:0007669"/>
    <property type="project" value="UniProtKB-KW"/>
</dbReference>
<dbReference type="Gene3D" id="3.40.250.10">
    <property type="entry name" value="Rhodanese-like domain"/>
    <property type="match status" value="1"/>
</dbReference>
<reference evidence="2 3" key="1">
    <citation type="journal article" date="2013" name="Stand. Genomic Sci.">
        <title>Genomic Encyclopedia of Type Strains, Phase I: The one thousand microbial genomes (KMG-I) project.</title>
        <authorList>
            <person name="Kyrpides N.C."/>
            <person name="Woyke T."/>
            <person name="Eisen J.A."/>
            <person name="Garrity G."/>
            <person name="Lilburn T.G."/>
            <person name="Beck B.J."/>
            <person name="Whitman W.B."/>
            <person name="Hugenholtz P."/>
            <person name="Klenk H.P."/>
        </authorList>
    </citation>
    <scope>NUCLEOTIDE SEQUENCE [LARGE SCALE GENOMIC DNA]</scope>
    <source>
        <strain evidence="2 3">DSM 45044</strain>
    </source>
</reference>
<sequence>MDTAEQYFRAKLAFHTDVTDVHTAMESGEPGFVLVDSRGVDSWRAGRIPGAVHLPTDDIAAHAERLLPAGTPVVVYCWGPGCNGATRAAVEFARLGRPVREMLGGFEYWVREGFAVETDTGLTRRPADPLTAPPGMTCAC</sequence>
<gene>
    <name evidence="2" type="ORF">LX16_1169</name>
</gene>
<evidence type="ECO:0000259" key="1">
    <source>
        <dbReference type="PROSITE" id="PS50206"/>
    </source>
</evidence>
<dbReference type="InterPro" id="IPR036873">
    <property type="entry name" value="Rhodanese-like_dom_sf"/>
</dbReference>
<organism evidence="2 3">
    <name type="scientific">Stackebrandtia albiflava</name>
    <dbReference type="NCBI Taxonomy" id="406432"/>
    <lineage>
        <taxon>Bacteria</taxon>
        <taxon>Bacillati</taxon>
        <taxon>Actinomycetota</taxon>
        <taxon>Actinomycetes</taxon>
        <taxon>Glycomycetales</taxon>
        <taxon>Glycomycetaceae</taxon>
        <taxon>Stackebrandtia</taxon>
    </lineage>
</organism>
<keyword evidence="3" id="KW-1185">Reference proteome</keyword>
<evidence type="ECO:0000313" key="3">
    <source>
        <dbReference type="Proteomes" id="UP000321617"/>
    </source>
</evidence>
<keyword evidence="2" id="KW-0808">Transferase</keyword>
<evidence type="ECO:0000313" key="2">
    <source>
        <dbReference type="EMBL" id="TWJ15459.1"/>
    </source>
</evidence>
<dbReference type="InterPro" id="IPR050229">
    <property type="entry name" value="GlpE_sulfurtransferase"/>
</dbReference>